<reference evidence="2" key="1">
    <citation type="submission" date="2021-03" db="EMBL/GenBank/DDBJ databases">
        <title>Actinotalea soli sp. nov., isolated from soil.</title>
        <authorList>
            <person name="Ping W."/>
            <person name="Zhang J."/>
        </authorList>
    </citation>
    <scope>NUCLEOTIDE SEQUENCE</scope>
    <source>
        <strain evidence="2">BY-33</strain>
    </source>
</reference>
<dbReference type="HAMAP" id="MF_00761">
    <property type="entry name" value="UPF0303"/>
    <property type="match status" value="1"/>
</dbReference>
<gene>
    <name evidence="2" type="ORF">J4G33_01135</name>
</gene>
<dbReference type="Gene3D" id="3.30.450.150">
    <property type="entry name" value="Haem-degrading domain"/>
    <property type="match status" value="1"/>
</dbReference>
<dbReference type="EMBL" id="JAGEMK010000001">
    <property type="protein sequence ID" value="MBO1750402.1"/>
    <property type="molecule type" value="Genomic_DNA"/>
</dbReference>
<dbReference type="SUPFAM" id="SSF143744">
    <property type="entry name" value="GlcG-like"/>
    <property type="match status" value="1"/>
</dbReference>
<sequence length="167" mass="18140">MSSHAPSSDLERLIAEVAEQQRELVLDHMDYDDAWRLGTLLIELARERDLPVVVDVRRHGQQLFHSALPGTTPDNDTWVERKVRAVDRFGAPSFLLGLQAKAKGHSFADATGLSIQEYAGHGGCFPLTVAGVGPVGTVTVSGLPQAEDHALVVEGLRILVAEQRATR</sequence>
<protein>
    <recommendedName>
        <fullName evidence="1">UPF0303 protein J4G33_01135</fullName>
    </recommendedName>
</protein>
<dbReference type="Pfam" id="PF03928">
    <property type="entry name" value="HbpS-like"/>
    <property type="match status" value="1"/>
</dbReference>
<comment type="similarity">
    <text evidence="1">Belongs to the UPF0303 family.</text>
</comment>
<dbReference type="PANTHER" id="PTHR28255:SF1">
    <property type="entry name" value="UPF0303 PROTEIN YBR137W"/>
    <property type="match status" value="1"/>
</dbReference>
<dbReference type="InterPro" id="IPR010371">
    <property type="entry name" value="YBR137W-like"/>
</dbReference>
<dbReference type="InterPro" id="IPR005624">
    <property type="entry name" value="PduO/GlcC-like"/>
</dbReference>
<evidence type="ECO:0000313" key="2">
    <source>
        <dbReference type="EMBL" id="MBO1750402.1"/>
    </source>
</evidence>
<dbReference type="NCBIfam" id="NF002696">
    <property type="entry name" value="PRK02487.1-5"/>
    <property type="match status" value="1"/>
</dbReference>
<proteinExistence type="inferred from homology"/>
<organism evidence="2 3">
    <name type="scientific">Actinotalea soli</name>
    <dbReference type="NCBI Taxonomy" id="2819234"/>
    <lineage>
        <taxon>Bacteria</taxon>
        <taxon>Bacillati</taxon>
        <taxon>Actinomycetota</taxon>
        <taxon>Actinomycetes</taxon>
        <taxon>Micrococcales</taxon>
        <taxon>Cellulomonadaceae</taxon>
        <taxon>Actinotalea</taxon>
    </lineage>
</organism>
<dbReference type="InterPro" id="IPR038084">
    <property type="entry name" value="PduO/GlcC-like_sf"/>
</dbReference>
<evidence type="ECO:0000256" key="1">
    <source>
        <dbReference type="HAMAP-Rule" id="MF_00761"/>
    </source>
</evidence>
<evidence type="ECO:0000313" key="3">
    <source>
        <dbReference type="Proteomes" id="UP000664209"/>
    </source>
</evidence>
<dbReference type="Proteomes" id="UP000664209">
    <property type="component" value="Unassembled WGS sequence"/>
</dbReference>
<dbReference type="RefSeq" id="WP_208054055.1">
    <property type="nucleotide sequence ID" value="NZ_JAGEMK010000001.1"/>
</dbReference>
<keyword evidence="3" id="KW-1185">Reference proteome</keyword>
<dbReference type="AlphaFoldDB" id="A0A939LMC3"/>
<dbReference type="PANTHER" id="PTHR28255">
    <property type="match status" value="1"/>
</dbReference>
<accession>A0A939LMC3</accession>
<comment type="caution">
    <text evidence="2">The sequence shown here is derived from an EMBL/GenBank/DDBJ whole genome shotgun (WGS) entry which is preliminary data.</text>
</comment>
<dbReference type="PIRSF" id="PIRSF008757">
    <property type="entry name" value="UCP008757"/>
    <property type="match status" value="1"/>
</dbReference>
<name>A0A939LMC3_9CELL</name>